<proteinExistence type="predicted"/>
<sequence>MIKIQMVSKNATRCAVFCATDKFEFLYSKSVATPDNSMKQGQ</sequence>
<protein>
    <submittedName>
        <fullName evidence="1">Uncharacterized protein</fullName>
    </submittedName>
</protein>
<accession>A0A164EKC1</accession>
<dbReference type="EMBL" id="LRGB01023406">
    <property type="protein sequence ID" value="KZR96872.1"/>
    <property type="molecule type" value="Genomic_DNA"/>
</dbReference>
<dbReference type="Proteomes" id="UP000076858">
    <property type="component" value="Unassembled WGS sequence"/>
</dbReference>
<comment type="caution">
    <text evidence="1">The sequence shown here is derived from an EMBL/GenBank/DDBJ whole genome shotgun (WGS) entry which is preliminary data.</text>
</comment>
<keyword evidence="2" id="KW-1185">Reference proteome</keyword>
<reference evidence="1 2" key="1">
    <citation type="submission" date="2016-03" db="EMBL/GenBank/DDBJ databases">
        <title>EvidentialGene: Evidence-directed Construction of Genes on Genomes.</title>
        <authorList>
            <person name="Gilbert D.G."/>
            <person name="Choi J.-H."/>
            <person name="Mockaitis K."/>
            <person name="Colbourne J."/>
            <person name="Pfrender M."/>
        </authorList>
    </citation>
    <scope>NUCLEOTIDE SEQUENCE [LARGE SCALE GENOMIC DNA]</scope>
    <source>
        <strain evidence="1 2">Xinb3</strain>
        <tissue evidence="1">Complete organism</tissue>
    </source>
</reference>
<name>A0A164EKC1_9CRUS</name>
<evidence type="ECO:0000313" key="2">
    <source>
        <dbReference type="Proteomes" id="UP000076858"/>
    </source>
</evidence>
<gene>
    <name evidence="1" type="ORF">APZ42_008549</name>
</gene>
<dbReference type="AlphaFoldDB" id="A0A164EKC1"/>
<organism evidence="1 2">
    <name type="scientific">Daphnia magna</name>
    <dbReference type="NCBI Taxonomy" id="35525"/>
    <lineage>
        <taxon>Eukaryota</taxon>
        <taxon>Metazoa</taxon>
        <taxon>Ecdysozoa</taxon>
        <taxon>Arthropoda</taxon>
        <taxon>Crustacea</taxon>
        <taxon>Branchiopoda</taxon>
        <taxon>Diplostraca</taxon>
        <taxon>Cladocera</taxon>
        <taxon>Anomopoda</taxon>
        <taxon>Daphniidae</taxon>
        <taxon>Daphnia</taxon>
    </lineage>
</organism>
<evidence type="ECO:0000313" key="1">
    <source>
        <dbReference type="EMBL" id="KZR96872.1"/>
    </source>
</evidence>